<dbReference type="GO" id="GO:0036297">
    <property type="term" value="P:interstrand cross-link repair"/>
    <property type="evidence" value="ECO:0007669"/>
    <property type="project" value="TreeGrafter"/>
</dbReference>
<dbReference type="Proteomes" id="UP000318582">
    <property type="component" value="Unassembled WGS sequence"/>
</dbReference>
<dbReference type="Pfam" id="PF22982">
    <property type="entry name" value="WHD_HRQ1"/>
    <property type="match status" value="1"/>
</dbReference>
<dbReference type="CDD" id="cd18797">
    <property type="entry name" value="SF2_C_Hrq"/>
    <property type="match status" value="1"/>
</dbReference>
<gene>
    <name evidence="5" type="ORF">PhCBS80983_g03109</name>
</gene>
<sequence>MRAISPNLMVLYWAERMDLQDGTVRDMIDPEDPQHQRHALVIEFRDARPIQVKGKKRMLDRNGQTTGWRELSLADQIGPSIGTASIPVLVERRNRNFREFMINFVAAAAAKSEDPIEKLRELALQAVPVQPGKLWAETEPTGTATSTNEESLEADLDRPTDLIDLLEALKQDPSYRGQIGEHALRVDEARVPAHGKLDQPLSDNLTNAIKGSSGIEELYTHQAQAINALESGYNVIVSTSTSSGKSLIYQLPVLRALETDSQVRAMFIFPTKALAQDQKRALTSILSHSTHLSHVHVDTYDGDTPLHGTTRDYIRQNASIIFTNPDMVHLSILPGYKQWKTWLEKLRFVIVDELHYYSGAFGSHCAMIMRRLRRMCHLLGNDQVAFVSCSATVANPAENMSNFFGLPASAIRVVDVDGAPTGRKLHLIWNPPLKDPKRPSQGRCSSLEDAVRLVSYLMDRGVRTICFAKVRQMCEILTKEMQTFLRERAPSLVPKVMSYRGGYTPEDRREIERKMFRGDLLCIVATNALELGVDIGSLDAVIHLGFPFNLASYRQQSGRAGRRERDSISILVAEGDNPLDQFYAGAPHELYDATVETVGVELSNELITDAQLQCAAYEWPIDLERDSPYFGDWESLEGLCTRYLRYDPTWKIYFAQAKYTSHPSRQIAIRSIDEDFWRIIDVTTHRDIEQLEAFRVPFTLYEGSIFLHQGNSYHVVEVNSDQKCAKVRPTLVEYITRPRDYTDVDPVKTVETRTLRDPARFTESPLFVYYGEIKVTTIVFGYFKVNPRTKQRIAAVEGIENPPIIKHRFGFWVNIPDAAISTLRSFNLNVEYSIHAASHALISLVPSYVTMPTAGGGQTDIRTECKHPSATRKRPPRIIVYDGAGKGSLTYKAFKHVGELLTRAAQVVENCPCETGCPGCIHRASCTEHNEALTKAGALVVLKVTSAGVQNMGEE</sequence>
<proteinExistence type="predicted"/>
<dbReference type="InterPro" id="IPR055227">
    <property type="entry name" value="HRQ1_WHD"/>
</dbReference>
<dbReference type="CDD" id="cd17923">
    <property type="entry name" value="DEXHc_Hrq1-like"/>
    <property type="match status" value="1"/>
</dbReference>
<feature type="domain" description="Helicase C-terminal" evidence="4">
    <location>
        <begin position="449"/>
        <end position="606"/>
    </location>
</feature>
<dbReference type="Pfam" id="PF09369">
    <property type="entry name" value="MZB"/>
    <property type="match status" value="1"/>
</dbReference>
<dbReference type="GO" id="GO:0003676">
    <property type="term" value="F:nucleic acid binding"/>
    <property type="evidence" value="ECO:0007669"/>
    <property type="project" value="InterPro"/>
</dbReference>
<keyword evidence="2" id="KW-0067">ATP-binding</keyword>
<keyword evidence="1" id="KW-0547">Nucleotide-binding</keyword>
<dbReference type="GO" id="GO:0043138">
    <property type="term" value="F:3'-5' DNA helicase activity"/>
    <property type="evidence" value="ECO:0007669"/>
    <property type="project" value="TreeGrafter"/>
</dbReference>
<dbReference type="PANTHER" id="PTHR47957:SF3">
    <property type="entry name" value="ATP-DEPENDENT HELICASE HRQ1"/>
    <property type="match status" value="1"/>
</dbReference>
<dbReference type="GO" id="GO:0006289">
    <property type="term" value="P:nucleotide-excision repair"/>
    <property type="evidence" value="ECO:0007669"/>
    <property type="project" value="TreeGrafter"/>
</dbReference>
<dbReference type="GO" id="GO:0005634">
    <property type="term" value="C:nucleus"/>
    <property type="evidence" value="ECO:0007669"/>
    <property type="project" value="TreeGrafter"/>
</dbReference>
<dbReference type="STRING" id="109895.A0A507E402"/>
<dbReference type="InterPro" id="IPR011545">
    <property type="entry name" value="DEAD/DEAH_box_helicase_dom"/>
</dbReference>
<dbReference type="PROSITE" id="PS51192">
    <property type="entry name" value="HELICASE_ATP_BIND_1"/>
    <property type="match status" value="1"/>
</dbReference>
<dbReference type="AlphaFoldDB" id="A0A507E402"/>
<evidence type="ECO:0000259" key="3">
    <source>
        <dbReference type="PROSITE" id="PS51192"/>
    </source>
</evidence>
<dbReference type="Pfam" id="PF00271">
    <property type="entry name" value="Helicase_C"/>
    <property type="match status" value="1"/>
</dbReference>
<evidence type="ECO:0008006" key="7">
    <source>
        <dbReference type="Google" id="ProtNLM"/>
    </source>
</evidence>
<dbReference type="EMBL" id="QEAQ01000036">
    <property type="protein sequence ID" value="TPX58451.1"/>
    <property type="molecule type" value="Genomic_DNA"/>
</dbReference>
<dbReference type="SMART" id="SM00487">
    <property type="entry name" value="DEXDc"/>
    <property type="match status" value="1"/>
</dbReference>
<protein>
    <recommendedName>
        <fullName evidence="7">RNA helicase</fullName>
    </recommendedName>
</protein>
<dbReference type="InterPro" id="IPR014001">
    <property type="entry name" value="Helicase_ATP-bd"/>
</dbReference>
<reference evidence="5 6" key="1">
    <citation type="journal article" date="2019" name="Sci. Rep.">
        <title>Comparative genomics of chytrid fungi reveal insights into the obligate biotrophic and pathogenic lifestyle of Synchytrium endobioticum.</title>
        <authorList>
            <person name="van de Vossenberg B.T.L.H."/>
            <person name="Warris S."/>
            <person name="Nguyen H.D.T."/>
            <person name="van Gent-Pelzer M.P.E."/>
            <person name="Joly D.L."/>
            <person name="van de Geest H.C."/>
            <person name="Bonants P.J.M."/>
            <person name="Smith D.S."/>
            <person name="Levesque C.A."/>
            <person name="van der Lee T.A.J."/>
        </authorList>
    </citation>
    <scope>NUCLEOTIDE SEQUENCE [LARGE SCALE GENOMIC DNA]</scope>
    <source>
        <strain evidence="5 6">CBS 809.83</strain>
    </source>
</reference>
<dbReference type="GO" id="GO:0005524">
    <property type="term" value="F:ATP binding"/>
    <property type="evidence" value="ECO:0007669"/>
    <property type="project" value="UniProtKB-KW"/>
</dbReference>
<evidence type="ECO:0000256" key="2">
    <source>
        <dbReference type="ARBA" id="ARBA00022840"/>
    </source>
</evidence>
<accession>A0A507E402</accession>
<feature type="domain" description="Helicase ATP-binding" evidence="3">
    <location>
        <begin position="226"/>
        <end position="411"/>
    </location>
</feature>
<dbReference type="Pfam" id="PF00270">
    <property type="entry name" value="DEAD"/>
    <property type="match status" value="1"/>
</dbReference>
<evidence type="ECO:0000313" key="6">
    <source>
        <dbReference type="Proteomes" id="UP000318582"/>
    </source>
</evidence>
<evidence type="ECO:0000259" key="4">
    <source>
        <dbReference type="PROSITE" id="PS51194"/>
    </source>
</evidence>
<name>A0A507E402_9FUNG</name>
<evidence type="ECO:0000256" key="1">
    <source>
        <dbReference type="ARBA" id="ARBA00022741"/>
    </source>
</evidence>
<dbReference type="PANTHER" id="PTHR47957">
    <property type="entry name" value="ATP-DEPENDENT HELICASE HRQ1"/>
    <property type="match status" value="1"/>
</dbReference>
<dbReference type="InterPro" id="IPR001650">
    <property type="entry name" value="Helicase_C-like"/>
</dbReference>
<dbReference type="PROSITE" id="PS51194">
    <property type="entry name" value="HELICASE_CTER"/>
    <property type="match status" value="1"/>
</dbReference>
<organism evidence="5 6">
    <name type="scientific">Powellomyces hirtus</name>
    <dbReference type="NCBI Taxonomy" id="109895"/>
    <lineage>
        <taxon>Eukaryota</taxon>
        <taxon>Fungi</taxon>
        <taxon>Fungi incertae sedis</taxon>
        <taxon>Chytridiomycota</taxon>
        <taxon>Chytridiomycota incertae sedis</taxon>
        <taxon>Chytridiomycetes</taxon>
        <taxon>Spizellomycetales</taxon>
        <taxon>Powellomycetaceae</taxon>
        <taxon>Powellomyces</taxon>
    </lineage>
</organism>
<evidence type="ECO:0000313" key="5">
    <source>
        <dbReference type="EMBL" id="TPX58451.1"/>
    </source>
</evidence>
<dbReference type="InterPro" id="IPR018973">
    <property type="entry name" value="MZB"/>
</dbReference>
<comment type="caution">
    <text evidence="5">The sequence shown here is derived from an EMBL/GenBank/DDBJ whole genome shotgun (WGS) entry which is preliminary data.</text>
</comment>
<dbReference type="InterPro" id="IPR027417">
    <property type="entry name" value="P-loop_NTPase"/>
</dbReference>
<dbReference type="SUPFAM" id="SSF52540">
    <property type="entry name" value="P-loop containing nucleoside triphosphate hydrolases"/>
    <property type="match status" value="1"/>
</dbReference>
<keyword evidence="6" id="KW-1185">Reference proteome</keyword>
<dbReference type="SMART" id="SM00490">
    <property type="entry name" value="HELICc"/>
    <property type="match status" value="1"/>
</dbReference>
<dbReference type="Gene3D" id="3.40.50.300">
    <property type="entry name" value="P-loop containing nucleotide triphosphate hydrolases"/>
    <property type="match status" value="2"/>
</dbReference>